<reference evidence="23" key="3">
    <citation type="submission" date="2018-08" db="UniProtKB">
        <authorList>
            <consortium name="EnsemblPlants"/>
        </authorList>
    </citation>
    <scope>IDENTIFICATION</scope>
    <source>
        <strain evidence="23">cv. Bd21</strain>
    </source>
</reference>
<dbReference type="CDD" id="cd14066">
    <property type="entry name" value="STKc_IRAK"/>
    <property type="match status" value="1"/>
</dbReference>
<evidence type="ECO:0000259" key="21">
    <source>
        <dbReference type="PROSITE" id="PS50011"/>
    </source>
</evidence>
<dbReference type="EMBL" id="CM000883">
    <property type="protein sequence ID" value="PNT62482.1"/>
    <property type="molecule type" value="Genomic_DNA"/>
</dbReference>
<dbReference type="InterPro" id="IPR011009">
    <property type="entry name" value="Kinase-like_dom_sf"/>
</dbReference>
<evidence type="ECO:0000256" key="16">
    <source>
        <dbReference type="ARBA" id="ARBA00047899"/>
    </source>
</evidence>
<evidence type="ECO:0000256" key="2">
    <source>
        <dbReference type="ARBA" id="ARBA00012513"/>
    </source>
</evidence>
<comment type="catalytic activity">
    <reaction evidence="17">
        <text>L-seryl-[protein] + ATP = O-phospho-L-seryl-[protein] + ADP + H(+)</text>
        <dbReference type="Rhea" id="RHEA:17989"/>
        <dbReference type="Rhea" id="RHEA-COMP:9863"/>
        <dbReference type="Rhea" id="RHEA-COMP:11604"/>
        <dbReference type="ChEBI" id="CHEBI:15378"/>
        <dbReference type="ChEBI" id="CHEBI:29999"/>
        <dbReference type="ChEBI" id="CHEBI:30616"/>
        <dbReference type="ChEBI" id="CHEBI:83421"/>
        <dbReference type="ChEBI" id="CHEBI:456216"/>
        <dbReference type="EC" id="2.7.11.1"/>
    </reaction>
</comment>
<dbReference type="PROSITE" id="PS00108">
    <property type="entry name" value="PROTEIN_KINASE_ST"/>
    <property type="match status" value="1"/>
</dbReference>
<keyword evidence="12 18" id="KW-0067">ATP-binding</keyword>
<evidence type="ECO:0000256" key="1">
    <source>
        <dbReference type="ARBA" id="ARBA00004162"/>
    </source>
</evidence>
<dbReference type="PANTHER" id="PTHR45631:SF8">
    <property type="entry name" value="OS12G0567500 PROTEIN"/>
    <property type="match status" value="1"/>
</dbReference>
<evidence type="ECO:0000256" key="15">
    <source>
        <dbReference type="ARBA" id="ARBA00023170"/>
    </source>
</evidence>
<dbReference type="SUPFAM" id="SSF52058">
    <property type="entry name" value="L domain-like"/>
    <property type="match status" value="1"/>
</dbReference>
<reference evidence="22" key="2">
    <citation type="submission" date="2017-06" db="EMBL/GenBank/DDBJ databases">
        <title>WGS assembly of Brachypodium distachyon.</title>
        <authorList>
            <consortium name="The International Brachypodium Initiative"/>
            <person name="Lucas S."/>
            <person name="Harmon-Smith M."/>
            <person name="Lail K."/>
            <person name="Tice H."/>
            <person name="Grimwood J."/>
            <person name="Bruce D."/>
            <person name="Barry K."/>
            <person name="Shu S."/>
            <person name="Lindquist E."/>
            <person name="Wang M."/>
            <person name="Pitluck S."/>
            <person name="Vogel J.P."/>
            <person name="Garvin D.F."/>
            <person name="Mockler T.C."/>
            <person name="Schmutz J."/>
            <person name="Rokhsar D."/>
            <person name="Bevan M.W."/>
        </authorList>
    </citation>
    <scope>NUCLEOTIDE SEQUENCE</scope>
    <source>
        <strain evidence="22">Bd21</strain>
    </source>
</reference>
<feature type="signal peptide" evidence="20">
    <location>
        <begin position="1"/>
        <end position="35"/>
    </location>
</feature>
<dbReference type="Gene3D" id="3.30.200.20">
    <property type="entry name" value="Phosphorylase Kinase, domain 1"/>
    <property type="match status" value="1"/>
</dbReference>
<feature type="chain" id="PRO_5043158481" description="non-specific serine/threonine protein kinase" evidence="20">
    <location>
        <begin position="36"/>
        <end position="964"/>
    </location>
</feature>
<dbReference type="GO" id="GO:0005524">
    <property type="term" value="F:ATP binding"/>
    <property type="evidence" value="ECO:0007669"/>
    <property type="project" value="UniProtKB-UniRule"/>
</dbReference>
<keyword evidence="5" id="KW-0433">Leucine-rich repeat</keyword>
<evidence type="ECO:0000256" key="7">
    <source>
        <dbReference type="ARBA" id="ARBA00022692"/>
    </source>
</evidence>
<dbReference type="InterPro" id="IPR008271">
    <property type="entry name" value="Ser/Thr_kinase_AS"/>
</dbReference>
<dbReference type="Gene3D" id="3.80.10.10">
    <property type="entry name" value="Ribonuclease Inhibitor"/>
    <property type="match status" value="1"/>
</dbReference>
<keyword evidence="11" id="KW-0418">Kinase</keyword>
<keyword evidence="7 19" id="KW-0812">Transmembrane</keyword>
<dbReference type="InterPro" id="IPR032675">
    <property type="entry name" value="LRR_dom_sf"/>
</dbReference>
<dbReference type="SUPFAM" id="SSF56112">
    <property type="entry name" value="Protein kinase-like (PK-like)"/>
    <property type="match status" value="1"/>
</dbReference>
<keyword evidence="14 19" id="KW-0472">Membrane</keyword>
<keyword evidence="24" id="KW-1185">Reference proteome</keyword>
<keyword evidence="15" id="KW-0675">Receptor</keyword>
<evidence type="ECO:0000256" key="6">
    <source>
        <dbReference type="ARBA" id="ARBA00022679"/>
    </source>
</evidence>
<dbReference type="Gramene" id="PNT62482">
    <property type="protein sequence ID" value="PNT62482"/>
    <property type="gene ID" value="BRADI_4g04109v3"/>
</dbReference>
<dbReference type="FunFam" id="1.10.510.10:FF:000146">
    <property type="entry name" value="LRR receptor-like serine/threonine-protein kinase IOS1"/>
    <property type="match status" value="1"/>
</dbReference>
<dbReference type="InterPro" id="IPR001245">
    <property type="entry name" value="Ser-Thr/Tyr_kinase_cat_dom"/>
</dbReference>
<dbReference type="ExpressionAtlas" id="A0A2K2CKC8">
    <property type="expression patterns" value="baseline"/>
</dbReference>
<keyword evidence="10 18" id="KW-0547">Nucleotide-binding</keyword>
<evidence type="ECO:0000256" key="10">
    <source>
        <dbReference type="ARBA" id="ARBA00022741"/>
    </source>
</evidence>
<dbReference type="SMART" id="SM00220">
    <property type="entry name" value="S_TKc"/>
    <property type="match status" value="1"/>
</dbReference>
<name>A0A2K2CKC8_BRADI</name>
<keyword evidence="3" id="KW-0723">Serine/threonine-protein kinase</keyword>
<evidence type="ECO:0000256" key="18">
    <source>
        <dbReference type="PROSITE-ProRule" id="PRU10141"/>
    </source>
</evidence>
<evidence type="ECO:0000256" key="13">
    <source>
        <dbReference type="ARBA" id="ARBA00022989"/>
    </source>
</evidence>
<dbReference type="AlphaFoldDB" id="A0A2K2CKC8"/>
<dbReference type="InterPro" id="IPR000719">
    <property type="entry name" value="Prot_kinase_dom"/>
</dbReference>
<evidence type="ECO:0000256" key="8">
    <source>
        <dbReference type="ARBA" id="ARBA00022729"/>
    </source>
</evidence>
<evidence type="ECO:0000256" key="5">
    <source>
        <dbReference type="ARBA" id="ARBA00022614"/>
    </source>
</evidence>
<comment type="catalytic activity">
    <reaction evidence="16">
        <text>L-threonyl-[protein] + ATP = O-phospho-L-threonyl-[protein] + ADP + H(+)</text>
        <dbReference type="Rhea" id="RHEA:46608"/>
        <dbReference type="Rhea" id="RHEA-COMP:11060"/>
        <dbReference type="Rhea" id="RHEA-COMP:11605"/>
        <dbReference type="ChEBI" id="CHEBI:15378"/>
        <dbReference type="ChEBI" id="CHEBI:30013"/>
        <dbReference type="ChEBI" id="CHEBI:30616"/>
        <dbReference type="ChEBI" id="CHEBI:61977"/>
        <dbReference type="ChEBI" id="CHEBI:456216"/>
        <dbReference type="EC" id="2.7.11.1"/>
    </reaction>
</comment>
<dbReference type="InterPro" id="IPR017441">
    <property type="entry name" value="Protein_kinase_ATP_BS"/>
</dbReference>
<evidence type="ECO:0000256" key="17">
    <source>
        <dbReference type="ARBA" id="ARBA00048679"/>
    </source>
</evidence>
<dbReference type="EnsemblPlants" id="PNT62482">
    <property type="protein sequence ID" value="PNT62482"/>
    <property type="gene ID" value="BRADI_4g04109v3"/>
</dbReference>
<evidence type="ECO:0000313" key="22">
    <source>
        <dbReference type="EMBL" id="PNT62482.1"/>
    </source>
</evidence>
<dbReference type="KEGG" id="bdi:100841691"/>
<evidence type="ECO:0000256" key="19">
    <source>
        <dbReference type="SAM" id="Phobius"/>
    </source>
</evidence>
<dbReference type="InterPro" id="IPR001611">
    <property type="entry name" value="Leu-rich_rpt"/>
</dbReference>
<dbReference type="PROSITE" id="PS51450">
    <property type="entry name" value="LRR"/>
    <property type="match status" value="1"/>
</dbReference>
<keyword evidence="8 20" id="KW-0732">Signal</keyword>
<reference evidence="22 23" key="1">
    <citation type="journal article" date="2010" name="Nature">
        <title>Genome sequencing and analysis of the model grass Brachypodium distachyon.</title>
        <authorList>
            <consortium name="International Brachypodium Initiative"/>
        </authorList>
    </citation>
    <scope>NUCLEOTIDE SEQUENCE [LARGE SCALE GENOMIC DNA]</scope>
    <source>
        <strain evidence="22 23">Bd21</strain>
    </source>
</reference>
<feature type="domain" description="Protein kinase" evidence="21">
    <location>
        <begin position="627"/>
        <end position="903"/>
    </location>
</feature>
<keyword evidence="9" id="KW-0677">Repeat</keyword>
<feature type="binding site" evidence="18">
    <location>
        <position position="655"/>
    </location>
    <ligand>
        <name>ATP</name>
        <dbReference type="ChEBI" id="CHEBI:30616"/>
    </ligand>
</feature>
<evidence type="ECO:0000313" key="23">
    <source>
        <dbReference type="EnsemblPlants" id="PNT62482"/>
    </source>
</evidence>
<dbReference type="OrthoDB" id="2017114at2759"/>
<gene>
    <name evidence="23" type="primary">LOC100841691</name>
    <name evidence="22" type="ORF">BRADI_4g04109v3</name>
</gene>
<dbReference type="Gene3D" id="1.10.510.10">
    <property type="entry name" value="Transferase(Phosphotransferase) domain 1"/>
    <property type="match status" value="1"/>
</dbReference>
<dbReference type="FunFam" id="3.30.200.20:FF:000178">
    <property type="entry name" value="serine/threonine-protein kinase PBS1-like"/>
    <property type="match status" value="1"/>
</dbReference>
<organism evidence="22">
    <name type="scientific">Brachypodium distachyon</name>
    <name type="common">Purple false brome</name>
    <name type="synonym">Trachynia distachya</name>
    <dbReference type="NCBI Taxonomy" id="15368"/>
    <lineage>
        <taxon>Eukaryota</taxon>
        <taxon>Viridiplantae</taxon>
        <taxon>Streptophyta</taxon>
        <taxon>Embryophyta</taxon>
        <taxon>Tracheophyta</taxon>
        <taxon>Spermatophyta</taxon>
        <taxon>Magnoliopsida</taxon>
        <taxon>Liliopsida</taxon>
        <taxon>Poales</taxon>
        <taxon>Poaceae</taxon>
        <taxon>BOP clade</taxon>
        <taxon>Pooideae</taxon>
        <taxon>Stipodae</taxon>
        <taxon>Brachypodieae</taxon>
        <taxon>Brachypodium</taxon>
    </lineage>
</organism>
<evidence type="ECO:0000256" key="9">
    <source>
        <dbReference type="ARBA" id="ARBA00022737"/>
    </source>
</evidence>
<proteinExistence type="predicted"/>
<dbReference type="FunFam" id="3.80.10.10:FF:000129">
    <property type="entry name" value="Leucine-rich repeat receptor-like kinase"/>
    <property type="match status" value="1"/>
</dbReference>
<evidence type="ECO:0000256" key="11">
    <source>
        <dbReference type="ARBA" id="ARBA00022777"/>
    </source>
</evidence>
<evidence type="ECO:0000256" key="20">
    <source>
        <dbReference type="SAM" id="SignalP"/>
    </source>
</evidence>
<dbReference type="GO" id="GO:0005886">
    <property type="term" value="C:plasma membrane"/>
    <property type="evidence" value="ECO:0007669"/>
    <property type="project" value="UniProtKB-SubCell"/>
</dbReference>
<dbReference type="GeneID" id="100841691"/>
<evidence type="ECO:0000256" key="4">
    <source>
        <dbReference type="ARBA" id="ARBA00022553"/>
    </source>
</evidence>
<protein>
    <recommendedName>
        <fullName evidence="2">non-specific serine/threonine protein kinase</fullName>
        <ecNumber evidence="2">2.7.11.1</ecNumber>
    </recommendedName>
</protein>
<evidence type="ECO:0000256" key="12">
    <source>
        <dbReference type="ARBA" id="ARBA00022840"/>
    </source>
</evidence>
<dbReference type="Proteomes" id="UP000008810">
    <property type="component" value="Chromosome 4"/>
</dbReference>
<dbReference type="RefSeq" id="XP_014757733.1">
    <property type="nucleotide sequence ID" value="XM_014902247.2"/>
</dbReference>
<evidence type="ECO:0000256" key="14">
    <source>
        <dbReference type="ARBA" id="ARBA00023136"/>
    </source>
</evidence>
<dbReference type="PROSITE" id="PS50011">
    <property type="entry name" value="PROTEIN_KINASE_DOM"/>
    <property type="match status" value="1"/>
</dbReference>
<keyword evidence="4" id="KW-0597">Phosphoprotein</keyword>
<feature type="transmembrane region" description="Helical" evidence="19">
    <location>
        <begin position="563"/>
        <end position="585"/>
    </location>
</feature>
<dbReference type="PRINTS" id="PR00019">
    <property type="entry name" value="LEURICHRPT"/>
</dbReference>
<dbReference type="PROSITE" id="PS00107">
    <property type="entry name" value="PROTEIN_KINASE_ATP"/>
    <property type="match status" value="1"/>
</dbReference>
<dbReference type="Pfam" id="PF13855">
    <property type="entry name" value="LRR_8"/>
    <property type="match status" value="1"/>
</dbReference>
<sequence length="964" mass="105805">MASAMATTGSHRRQLLLIFVLTFYFLSSELRVVHGQPDTLGFISIDCGTAEGTSYPDESTNGLRYVSDAGFVDAGAGANAGISPPYSDRGLAPRYLNVRYFFAPSGGSGGGNNRRSCYTLRGLTQGAKYLVRCSFYYGNYDQLSRLPAFDLYLGVHRWAAVNVTAADDTYILEAVTVSPAEFLQVCLVDIGLGTPFISGLDLRPLRAAMYPEATANQSLLLLNFRRPTARFALNRYHFWRPASSYRVFRYPFDSHDRLWQSYGDVTAWTNITTATTVDIKNSSSFDEPSVVLQSAATPVNGTQLDFSWSPDPSLNNDNNSTAYLLLLYFAELQRLPSGALRRFDVLVDGASWDGSRSYSPKYLSAEVVERVVVQGSGQHTVSLVATPDATLPPILNAFEIYSVRQTAELGTNNGDAEAMMAIRTAYALKKNWMGDPCAPKAFAWDGLNCSYSSSGSAQIKAINLSSSVLTGAVDPSFGDLKSLQHLDLSNNSLSGSIPVFLAQMPSLTFLDLSSNKLSGPVPAALLQKHQNRSLLLRIGNNANICDNGASTCDSEDKGKYRTLVIAIAVPIAVATLLFVAAILILHKRRNKQDTWTAHNTRLNSPRERSNLFENRQFSYKELKLITGNFREEIGRGGFGAVYLGYLENESTVAVKIRSKTSSQGNTEFLAEAQHLSRVHHKNLVSMIGYCKDKKHLALVYEYMHGGDLEDRLRGEASVATPLSWHQRLKIALDSAKGLEYLHKSCQPPLIHRDVKTKNILLSANLEAKICDFGLSKVFADEFMTHITTQPAGTLGYLDPEYYNTSRLSEKSDVYSFGVVLLELITGQPPAVAVTHTESIHIAQWVRQKLSEGNIESIADSKMGREYDVNSVWKVTELALQCKEQPSRERPTMTDIVAELKECLELELSRGMGSYSSVTSGANNLSATSADLHSDAQGSDLRQQSVLELGQVGDASATRIGPIPR</sequence>
<dbReference type="EC" id="2.7.11.1" evidence="2"/>
<keyword evidence="6" id="KW-0808">Transferase</keyword>
<dbReference type="PANTHER" id="PTHR45631">
    <property type="entry name" value="OS07G0107800 PROTEIN-RELATED"/>
    <property type="match status" value="1"/>
</dbReference>
<accession>A0A2K2CKC8</accession>
<keyword evidence="13 19" id="KW-1133">Transmembrane helix</keyword>
<comment type="subcellular location">
    <subcellularLocation>
        <location evidence="1">Cell membrane</location>
        <topology evidence="1">Single-pass membrane protein</topology>
    </subcellularLocation>
</comment>
<evidence type="ECO:0000313" key="24">
    <source>
        <dbReference type="Proteomes" id="UP000008810"/>
    </source>
</evidence>
<dbReference type="Pfam" id="PF07714">
    <property type="entry name" value="PK_Tyr_Ser-Thr"/>
    <property type="match status" value="1"/>
</dbReference>
<dbReference type="InterPro" id="IPR024788">
    <property type="entry name" value="Malectin-like_Carb-bd_dom"/>
</dbReference>
<dbReference type="Pfam" id="PF12819">
    <property type="entry name" value="Malectin_like"/>
    <property type="match status" value="1"/>
</dbReference>
<dbReference type="GO" id="GO:0004674">
    <property type="term" value="F:protein serine/threonine kinase activity"/>
    <property type="evidence" value="ECO:0007669"/>
    <property type="project" value="UniProtKB-KW"/>
</dbReference>
<evidence type="ECO:0000256" key="3">
    <source>
        <dbReference type="ARBA" id="ARBA00022527"/>
    </source>
</evidence>